<gene>
    <name evidence="1" type="ORF">HII31_07639</name>
</gene>
<keyword evidence="2" id="KW-1185">Reference proteome</keyword>
<accession>A0A8H6VLD4</accession>
<evidence type="ECO:0000313" key="2">
    <source>
        <dbReference type="Proteomes" id="UP000660729"/>
    </source>
</evidence>
<comment type="caution">
    <text evidence="1">The sequence shown here is derived from an EMBL/GenBank/DDBJ whole genome shotgun (WGS) entry which is preliminary data.</text>
</comment>
<organism evidence="1 2">
    <name type="scientific">Pseudocercospora fuligena</name>
    <dbReference type="NCBI Taxonomy" id="685502"/>
    <lineage>
        <taxon>Eukaryota</taxon>
        <taxon>Fungi</taxon>
        <taxon>Dikarya</taxon>
        <taxon>Ascomycota</taxon>
        <taxon>Pezizomycotina</taxon>
        <taxon>Dothideomycetes</taxon>
        <taxon>Dothideomycetidae</taxon>
        <taxon>Mycosphaerellales</taxon>
        <taxon>Mycosphaerellaceae</taxon>
        <taxon>Pseudocercospora</taxon>
    </lineage>
</organism>
<name>A0A8H6VLD4_9PEZI</name>
<protein>
    <submittedName>
        <fullName evidence="1">Uncharacterized protein</fullName>
    </submittedName>
</protein>
<dbReference type="AlphaFoldDB" id="A0A8H6VLD4"/>
<dbReference type="EMBL" id="JABCIY010000164">
    <property type="protein sequence ID" value="KAF7191015.1"/>
    <property type="molecule type" value="Genomic_DNA"/>
</dbReference>
<sequence>MADFASGAQPEVAMRKGISRLLKEAKDQNLDQSTASIFLGSAVEWVVIQVNQTEDNKTQLYTTLSNKADGLSARSIGRGILQGMAEVLGGETVDQGGHKDLAPLLTSWASKLKAVKWDMETLTGSEGGSFAPGASWGSLVIGDANAFSLSGT</sequence>
<proteinExistence type="predicted"/>
<dbReference type="Proteomes" id="UP000660729">
    <property type="component" value="Unassembled WGS sequence"/>
</dbReference>
<reference evidence="1" key="1">
    <citation type="submission" date="2020-04" db="EMBL/GenBank/DDBJ databases">
        <title>Draft genome resource of the tomato pathogen Pseudocercospora fuligena.</title>
        <authorList>
            <person name="Zaccaron A."/>
        </authorList>
    </citation>
    <scope>NUCLEOTIDE SEQUENCE</scope>
    <source>
        <strain evidence="1">PF001</strain>
    </source>
</reference>
<evidence type="ECO:0000313" key="1">
    <source>
        <dbReference type="EMBL" id="KAF7191015.1"/>
    </source>
</evidence>